<sequence>MTGKVIQATPSLMDSQTSYADRSWTMSFVEAAQRERRRREEHTTDVQQSILAYRLAAERKIEDAFRVNLFVPSSGRPTTLPARPKTKPK</sequence>
<accession>A0AAJ0H3P1</accession>
<evidence type="ECO:0000313" key="2">
    <source>
        <dbReference type="Proteomes" id="UP001273166"/>
    </source>
</evidence>
<reference evidence="1" key="1">
    <citation type="journal article" date="2023" name="Mol. Phylogenet. Evol.">
        <title>Genome-scale phylogeny and comparative genomics of the fungal order Sordariales.</title>
        <authorList>
            <person name="Hensen N."/>
            <person name="Bonometti L."/>
            <person name="Westerberg I."/>
            <person name="Brannstrom I.O."/>
            <person name="Guillou S."/>
            <person name="Cros-Aarteil S."/>
            <person name="Calhoun S."/>
            <person name="Haridas S."/>
            <person name="Kuo A."/>
            <person name="Mondo S."/>
            <person name="Pangilinan J."/>
            <person name="Riley R."/>
            <person name="LaButti K."/>
            <person name="Andreopoulos B."/>
            <person name="Lipzen A."/>
            <person name="Chen C."/>
            <person name="Yan M."/>
            <person name="Daum C."/>
            <person name="Ng V."/>
            <person name="Clum A."/>
            <person name="Steindorff A."/>
            <person name="Ohm R.A."/>
            <person name="Martin F."/>
            <person name="Silar P."/>
            <person name="Natvig D.O."/>
            <person name="Lalanne C."/>
            <person name="Gautier V."/>
            <person name="Ament-Velasquez S.L."/>
            <person name="Kruys A."/>
            <person name="Hutchinson M.I."/>
            <person name="Powell A.J."/>
            <person name="Barry K."/>
            <person name="Miller A.N."/>
            <person name="Grigoriev I.V."/>
            <person name="Debuchy R."/>
            <person name="Gladieux P."/>
            <person name="Hiltunen Thoren M."/>
            <person name="Johannesson H."/>
        </authorList>
    </citation>
    <scope>NUCLEOTIDE SEQUENCE</scope>
    <source>
        <strain evidence="1">CBS 333.67</strain>
    </source>
</reference>
<dbReference type="GeneID" id="87889584"/>
<reference evidence="1" key="2">
    <citation type="submission" date="2023-06" db="EMBL/GenBank/DDBJ databases">
        <authorList>
            <consortium name="Lawrence Berkeley National Laboratory"/>
            <person name="Mondo S.J."/>
            <person name="Hensen N."/>
            <person name="Bonometti L."/>
            <person name="Westerberg I."/>
            <person name="Brannstrom I.O."/>
            <person name="Guillou S."/>
            <person name="Cros-Aarteil S."/>
            <person name="Calhoun S."/>
            <person name="Haridas S."/>
            <person name="Kuo A."/>
            <person name="Pangilinan J."/>
            <person name="Riley R."/>
            <person name="Labutti K."/>
            <person name="Andreopoulos B."/>
            <person name="Lipzen A."/>
            <person name="Chen C."/>
            <person name="Yanf M."/>
            <person name="Daum C."/>
            <person name="Ng V."/>
            <person name="Clum A."/>
            <person name="Steindorff A."/>
            <person name="Ohm R."/>
            <person name="Martin F."/>
            <person name="Silar P."/>
            <person name="Natvig D."/>
            <person name="Lalanne C."/>
            <person name="Gautier V."/>
            <person name="Ament-Velasquez S.L."/>
            <person name="Kruys A."/>
            <person name="Hutchinson M.I."/>
            <person name="Powell A.J."/>
            <person name="Barry K."/>
            <person name="Miller A.N."/>
            <person name="Grigoriev I.V."/>
            <person name="Debuchy R."/>
            <person name="Gladieux P."/>
            <person name="Thoren M.H."/>
            <person name="Johannesson H."/>
        </authorList>
    </citation>
    <scope>NUCLEOTIDE SEQUENCE</scope>
    <source>
        <strain evidence="1">CBS 333.67</strain>
    </source>
</reference>
<organism evidence="1 2">
    <name type="scientific">Chaetomium strumarium</name>
    <dbReference type="NCBI Taxonomy" id="1170767"/>
    <lineage>
        <taxon>Eukaryota</taxon>
        <taxon>Fungi</taxon>
        <taxon>Dikarya</taxon>
        <taxon>Ascomycota</taxon>
        <taxon>Pezizomycotina</taxon>
        <taxon>Sordariomycetes</taxon>
        <taxon>Sordariomycetidae</taxon>
        <taxon>Sordariales</taxon>
        <taxon>Chaetomiaceae</taxon>
        <taxon>Chaetomium</taxon>
    </lineage>
</organism>
<dbReference type="EMBL" id="JAUDZG010000001">
    <property type="protein sequence ID" value="KAK3310950.1"/>
    <property type="molecule type" value="Genomic_DNA"/>
</dbReference>
<gene>
    <name evidence="1" type="ORF">B0T15DRAFT_56830</name>
</gene>
<comment type="caution">
    <text evidence="1">The sequence shown here is derived from an EMBL/GenBank/DDBJ whole genome shotgun (WGS) entry which is preliminary data.</text>
</comment>
<dbReference type="Proteomes" id="UP001273166">
    <property type="component" value="Unassembled WGS sequence"/>
</dbReference>
<name>A0AAJ0H3P1_9PEZI</name>
<proteinExistence type="predicted"/>
<dbReference type="AlphaFoldDB" id="A0AAJ0H3P1"/>
<keyword evidence="2" id="KW-1185">Reference proteome</keyword>
<dbReference type="RefSeq" id="XP_062726730.1">
    <property type="nucleotide sequence ID" value="XM_062870755.1"/>
</dbReference>
<protein>
    <submittedName>
        <fullName evidence="1">Uncharacterized protein</fullName>
    </submittedName>
</protein>
<evidence type="ECO:0000313" key="1">
    <source>
        <dbReference type="EMBL" id="KAK3310950.1"/>
    </source>
</evidence>